<dbReference type="Proteomes" id="UP000475862">
    <property type="component" value="Unassembled WGS sequence"/>
</dbReference>
<gene>
    <name evidence="1" type="ORF">AGLY_014105</name>
</gene>
<keyword evidence="2" id="KW-1185">Reference proteome</keyword>
<dbReference type="EMBL" id="VYZN01000059">
    <property type="protein sequence ID" value="KAE9525578.1"/>
    <property type="molecule type" value="Genomic_DNA"/>
</dbReference>
<reference evidence="1 2" key="1">
    <citation type="submission" date="2019-08" db="EMBL/GenBank/DDBJ databases">
        <title>The genome of the soybean aphid Biotype 1, its phylome, world population structure and adaptation to the North American continent.</title>
        <authorList>
            <person name="Giordano R."/>
            <person name="Donthu R.K."/>
            <person name="Hernandez A.G."/>
            <person name="Wright C.L."/>
            <person name="Zimin A.V."/>
        </authorList>
    </citation>
    <scope>NUCLEOTIDE SEQUENCE [LARGE SCALE GENOMIC DNA]</scope>
    <source>
        <tissue evidence="1">Whole aphids</tissue>
    </source>
</reference>
<comment type="caution">
    <text evidence="1">The sequence shown here is derived from an EMBL/GenBank/DDBJ whole genome shotgun (WGS) entry which is preliminary data.</text>
</comment>
<accession>A0A6G0T699</accession>
<evidence type="ECO:0000313" key="2">
    <source>
        <dbReference type="Proteomes" id="UP000475862"/>
    </source>
</evidence>
<name>A0A6G0T699_APHGL</name>
<dbReference type="AlphaFoldDB" id="A0A6G0T699"/>
<sequence>MDHRRSENSPLQQATELLEHSQQLLRAASAETLPATTAARVRRMPLEQLRRDPVPLNTANMEEEDCTGYVCFKENILNIVERLTGEYYKHPHMPSMSYGTLGMDLNPGINGFIKSDTDYPPIKLKMQESWNSTIINPSSELWKLIVMDEITPEKIHNHINSIIQFPFGTAVDIDFFEYNELRYESQDVIMIDVGDHLVKFYMDPIISPKYSFVETVVIGLLLRNQFLNTKQLYANLIAFSTYYSLNYNTELNLKTLKNTIITLRKKK</sequence>
<protein>
    <submittedName>
        <fullName evidence="1">Uncharacterized protein</fullName>
    </submittedName>
</protein>
<proteinExistence type="predicted"/>
<evidence type="ECO:0000313" key="1">
    <source>
        <dbReference type="EMBL" id="KAE9525578.1"/>
    </source>
</evidence>
<organism evidence="1 2">
    <name type="scientific">Aphis glycines</name>
    <name type="common">Soybean aphid</name>
    <dbReference type="NCBI Taxonomy" id="307491"/>
    <lineage>
        <taxon>Eukaryota</taxon>
        <taxon>Metazoa</taxon>
        <taxon>Ecdysozoa</taxon>
        <taxon>Arthropoda</taxon>
        <taxon>Hexapoda</taxon>
        <taxon>Insecta</taxon>
        <taxon>Pterygota</taxon>
        <taxon>Neoptera</taxon>
        <taxon>Paraneoptera</taxon>
        <taxon>Hemiptera</taxon>
        <taxon>Sternorrhyncha</taxon>
        <taxon>Aphidomorpha</taxon>
        <taxon>Aphidoidea</taxon>
        <taxon>Aphididae</taxon>
        <taxon>Aphidini</taxon>
        <taxon>Aphis</taxon>
        <taxon>Aphis</taxon>
    </lineage>
</organism>